<feature type="region of interest" description="Disordered" evidence="1">
    <location>
        <begin position="1"/>
        <end position="22"/>
    </location>
</feature>
<dbReference type="ChiTaRS" id="TBPL2">
    <property type="organism name" value="human"/>
</dbReference>
<evidence type="ECO:0000313" key="3">
    <source>
        <dbReference type="Proteomes" id="UP000005640"/>
    </source>
</evidence>
<reference evidence="2" key="5">
    <citation type="submission" date="2025-09" db="UniProtKB">
        <authorList>
            <consortium name="Ensembl"/>
        </authorList>
    </citation>
    <scope>IDENTIFICATION</scope>
</reference>
<dbReference type="Bgee" id="ENSG00000182521">
    <property type="expression patterns" value="Expressed in primordial germ cell in gonad and 40 other cell types or tissues"/>
</dbReference>
<dbReference type="Ensembl" id="ENST00000556755.1">
    <property type="protein sequence ID" value="ENSP00000451597.1"/>
    <property type="gene ID" value="ENSG00000182521.6"/>
</dbReference>
<dbReference type="OrthoDB" id="2127950at2759"/>
<reference evidence="2" key="4">
    <citation type="submission" date="2025-08" db="UniProtKB">
        <authorList>
            <consortium name="Ensembl"/>
        </authorList>
    </citation>
    <scope>IDENTIFICATION</scope>
</reference>
<dbReference type="AlphaFoldDB" id="G3V454"/>
<keyword evidence="3" id="KW-1185">Reference proteome</keyword>
<dbReference type="ExpressionAtlas" id="G3V454">
    <property type="expression patterns" value="baseline and differential"/>
</dbReference>
<dbReference type="Antibodypedia" id="61077">
    <property type="antibodies" value="122 antibodies from 22 providers"/>
</dbReference>
<reference evidence="2 3" key="3">
    <citation type="journal article" date="2004" name="Nature">
        <title>Finishing the euchromatic sequence of the human genome.</title>
        <authorList>
            <consortium name="International Human Genome Sequencing Consortium"/>
        </authorList>
    </citation>
    <scope>NUCLEOTIDE SEQUENCE [LARGE SCALE GENOMIC DNA]</scope>
</reference>
<feature type="non-terminal residue" evidence="2">
    <location>
        <position position="22"/>
    </location>
</feature>
<reference evidence="2 3" key="2">
    <citation type="journal article" date="2003" name="Nature">
        <title>The DNA sequence and analysis of human chromosome 14.</title>
        <authorList>
            <person name="Heilig R."/>
            <person name="Eckenberg R."/>
            <person name="Petit J.L."/>
            <person name="Fonknechten N."/>
            <person name="Da Silva C."/>
            <person name="Cattolico L."/>
            <person name="Levy M."/>
            <person name="Barbe V."/>
            <person name="de Berardinis V."/>
            <person name="Ureta-Vidal A."/>
            <person name="Pelletier E."/>
            <person name="Vico V."/>
            <person name="Anthouard V."/>
            <person name="Rowen L."/>
            <person name="Madan A."/>
            <person name="Qin S."/>
            <person name="Sun H."/>
            <person name="Du H."/>
            <person name="Pepin K."/>
            <person name="Artiguenave F."/>
            <person name="Robert C."/>
            <person name="Cruaud C."/>
            <person name="Bruls T."/>
            <person name="Jaillon O."/>
            <person name="Friedlander L."/>
            <person name="Samson G."/>
            <person name="Brottier P."/>
            <person name="Cure S."/>
            <person name="Segurens B."/>
            <person name="Aniere F."/>
            <person name="Samain S."/>
            <person name="Crespeau H."/>
            <person name="Abbasi N."/>
            <person name="Aiach N."/>
            <person name="Boscus D."/>
            <person name="Dickhoff R."/>
            <person name="Dors M."/>
            <person name="Dubois I."/>
            <person name="Friedman C."/>
            <person name="Gouyvenoux M."/>
            <person name="James R."/>
            <person name="Madan A."/>
            <person name="Mairey-Estrada B."/>
            <person name="Mangenot S."/>
            <person name="Martins N."/>
            <person name="Menard M."/>
            <person name="Oztas S."/>
            <person name="Ratcliffe A."/>
            <person name="Shaffer T."/>
            <person name="Trask B."/>
            <person name="Vacherie B."/>
            <person name="Bellemere C."/>
            <person name="Belser C."/>
            <person name="Besnard-Gonnet M."/>
            <person name="Bartol-Mavel D."/>
            <person name="Boutard M."/>
            <person name="Briez-Silla S."/>
            <person name="Combette S."/>
            <person name="Dufosse-Laurent V."/>
            <person name="Ferron C."/>
            <person name="Lechaplais C."/>
            <person name="Louesse C."/>
            <person name="Muselet D."/>
            <person name="Magdelenat G."/>
            <person name="Pateau E."/>
            <person name="Petit E."/>
            <person name="Sirvain-Trukniewicz P."/>
            <person name="Trybou A."/>
            <person name="Vega-Czarny N."/>
            <person name="Bataille E."/>
            <person name="Bluet E."/>
            <person name="Bordelais I."/>
            <person name="Dubois M."/>
            <person name="Dumont C."/>
            <person name="Guerin T."/>
            <person name="Haffray S."/>
            <person name="Hammadi R."/>
            <person name="Muanga J."/>
            <person name="Pellouin V."/>
            <person name="Robert D."/>
            <person name="Wunderle E."/>
            <person name="Gauguet G."/>
            <person name="Roy A."/>
            <person name="Sainte-Marthe L."/>
            <person name="Verdier J."/>
            <person name="Verdier-Discala C."/>
            <person name="Hillier L."/>
            <person name="Fulton L."/>
            <person name="McPherson J."/>
            <person name="Matsuda F."/>
            <person name="Wilson R."/>
            <person name="Scarpelli C."/>
            <person name="Gyapay G."/>
            <person name="Wincker P."/>
            <person name="Saurin W."/>
            <person name="Quetier F."/>
            <person name="Waterston R."/>
            <person name="Hood L."/>
            <person name="Weissenbach J."/>
        </authorList>
    </citation>
    <scope>NUCLEOTIDE SEQUENCE [LARGE SCALE GENOMIC DNA]</scope>
</reference>
<dbReference type="VEuPathDB" id="HostDB:ENSG00000182521"/>
<dbReference type="EMBL" id="AL356801">
    <property type="status" value="NOT_ANNOTATED_CDS"/>
    <property type="molecule type" value="Genomic_DNA"/>
</dbReference>
<dbReference type="HGNC" id="HGNC:19841">
    <property type="gene designation" value="TBPL2"/>
</dbReference>
<name>G3V454_HUMAN</name>
<organism evidence="2 3">
    <name type="scientific">Homo sapiens</name>
    <name type="common">Human</name>
    <dbReference type="NCBI Taxonomy" id="9606"/>
    <lineage>
        <taxon>Eukaryota</taxon>
        <taxon>Metazoa</taxon>
        <taxon>Chordata</taxon>
        <taxon>Craniata</taxon>
        <taxon>Vertebrata</taxon>
        <taxon>Euteleostomi</taxon>
        <taxon>Mammalia</taxon>
        <taxon>Eutheria</taxon>
        <taxon>Euarchontoglires</taxon>
        <taxon>Primates</taxon>
        <taxon>Haplorrhini</taxon>
        <taxon>Catarrhini</taxon>
        <taxon>Hominidae</taxon>
        <taxon>Homo</taxon>
    </lineage>
</organism>
<reference evidence="2 3" key="1">
    <citation type="journal article" date="2001" name="Nature">
        <title>Initial sequencing and analysis of the human genome.</title>
        <authorList>
            <consortium name="International Human Genome Sequencing Consortium"/>
            <person name="Lander E.S."/>
            <person name="Linton L.M."/>
            <person name="Birren B."/>
            <person name="Nusbaum C."/>
            <person name="Zody M.C."/>
            <person name="Baldwin J."/>
            <person name="Devon K."/>
            <person name="Dewar K."/>
            <person name="Doyle M."/>
            <person name="FitzHugh W."/>
            <person name="Funke R."/>
            <person name="Gage D."/>
            <person name="Harris K."/>
            <person name="Heaford A."/>
            <person name="Howland J."/>
            <person name="Kann L."/>
            <person name="Lehoczky J."/>
            <person name="LeVine R."/>
            <person name="McEwan P."/>
            <person name="McKernan K."/>
            <person name="Meldrim J."/>
            <person name="Mesirov J.P."/>
            <person name="Miranda C."/>
            <person name="Morris W."/>
            <person name="Naylor J."/>
            <person name="Raymond C."/>
            <person name="Rosetti M."/>
            <person name="Santos R."/>
            <person name="Sheridan A."/>
            <person name="Sougnez C."/>
            <person name="Stange-Thomann N."/>
            <person name="Stojanovic N."/>
            <person name="Subramanian A."/>
            <person name="Wyman D."/>
            <person name="Rogers J."/>
            <person name="Sulston J."/>
            <person name="Ainscough R."/>
            <person name="Beck S."/>
            <person name="Bentley D."/>
            <person name="Burton J."/>
            <person name="Clee C."/>
            <person name="Carter N."/>
            <person name="Coulson A."/>
            <person name="Deadman R."/>
            <person name="Deloukas P."/>
            <person name="Dunham A."/>
            <person name="Dunham I."/>
            <person name="Durbin R."/>
            <person name="French L."/>
            <person name="Grafham D."/>
            <person name="Gregory S."/>
            <person name="Hubbard T."/>
            <person name="Humphray S."/>
            <person name="Hunt A."/>
            <person name="Jones M."/>
            <person name="Lloyd C."/>
            <person name="McMurray A."/>
            <person name="Matthews L."/>
            <person name="Mercer S."/>
            <person name="Milne S."/>
            <person name="Mullikin J.C."/>
            <person name="Mungall A."/>
            <person name="Plumb R."/>
            <person name="Ross M."/>
            <person name="Shownkeen R."/>
            <person name="Sims S."/>
            <person name="Waterston R.H."/>
            <person name="Wilson R.K."/>
            <person name="Hillier L.W."/>
            <person name="McPherson J.D."/>
            <person name="Marra M.A."/>
            <person name="Mardis E.R."/>
            <person name="Fulton L.A."/>
            <person name="Chinwalla A.T."/>
            <person name="Pepin K.H."/>
            <person name="Gish W.R."/>
            <person name="Chissoe S.L."/>
            <person name="Wendl M.C."/>
            <person name="Delehaunty K.D."/>
            <person name="Miner T.L."/>
            <person name="Delehaunty A."/>
            <person name="Kramer J.B."/>
            <person name="Cook L.L."/>
            <person name="Fulton R.S."/>
            <person name="Johnson D.L."/>
            <person name="Minx P.J."/>
            <person name="Clifton S.W."/>
            <person name="Hawkins T."/>
            <person name="Branscomb E."/>
            <person name="Predki P."/>
            <person name="Richardson P."/>
            <person name="Wenning S."/>
            <person name="Slezak T."/>
            <person name="Doggett N."/>
            <person name="Cheng J.F."/>
            <person name="Olsen A."/>
            <person name="Lucas S."/>
            <person name="Elkin C."/>
            <person name="Uberbacher E."/>
            <person name="Frazier M."/>
            <person name="Gibbs R.A."/>
            <person name="Muzny D.M."/>
            <person name="Scherer S.E."/>
            <person name="Bouck J.B."/>
            <person name="Sodergren E.J."/>
            <person name="Worley K.C."/>
            <person name="Rives C.M."/>
            <person name="Gorrell J.H."/>
            <person name="Metzker M.L."/>
            <person name="Naylor S.L."/>
            <person name="Kucherlapati R.S."/>
            <person name="Nelson D.L."/>
            <person name="Weinstock G.M."/>
            <person name="Sakaki Y."/>
            <person name="Fujiyama A."/>
            <person name="Hattori M."/>
            <person name="Yada T."/>
            <person name="Toyoda A."/>
            <person name="Itoh T."/>
            <person name="Kawagoe C."/>
            <person name="Watanabe H."/>
            <person name="Totoki Y."/>
            <person name="Taylor T."/>
            <person name="Weissenbach J."/>
            <person name="Heilig R."/>
            <person name="Saurin W."/>
            <person name="Artiguenave F."/>
            <person name="Brottier P."/>
            <person name="Bruls T."/>
            <person name="Pelletier E."/>
            <person name="Robert C."/>
            <person name="Wincker P."/>
            <person name="Smith D.R."/>
            <person name="Doucette-Stamm L."/>
            <person name="Rubenfield M."/>
            <person name="Weinstock K."/>
            <person name="Lee H.M."/>
            <person name="Dubois J."/>
            <person name="Rosenthal A."/>
            <person name="Platzer M."/>
            <person name="Nyakatura G."/>
            <person name="Taudien S."/>
            <person name="Rump A."/>
            <person name="Yang H."/>
            <person name="Yu J."/>
            <person name="Wang J."/>
            <person name="Huang G."/>
            <person name="Gu J."/>
            <person name="Hood L."/>
            <person name="Rowen L."/>
            <person name="Madan A."/>
            <person name="Qin S."/>
            <person name="Davis R.W."/>
            <person name="Federspiel N.A."/>
            <person name="Abola A.P."/>
            <person name="Proctor M.J."/>
            <person name="Myers R.M."/>
            <person name="Schmutz J."/>
            <person name="Dickson M."/>
            <person name="Grimwood J."/>
            <person name="Cox D.R."/>
            <person name="Olson M.V."/>
            <person name="Kaul R."/>
            <person name="Raymond C."/>
            <person name="Shimizu N."/>
            <person name="Kawasaki K."/>
            <person name="Minoshima S."/>
            <person name="Evans G.A."/>
            <person name="Athanasiou M."/>
            <person name="Schultz R."/>
            <person name="Roe B.A."/>
            <person name="Chen F."/>
            <person name="Pan H."/>
            <person name="Ramser J."/>
            <person name="Lehrach H."/>
            <person name="Reinhardt R."/>
            <person name="McCombie W.R."/>
            <person name="de la Bastide M."/>
            <person name="Dedhia N."/>
            <person name="Blocker H."/>
            <person name="Hornischer K."/>
            <person name="Nordsiek G."/>
            <person name="Agarwala R."/>
            <person name="Aravind L."/>
            <person name="Bailey J.A."/>
            <person name="Bateman A."/>
            <person name="Batzoglou S."/>
            <person name="Birney E."/>
            <person name="Bork P."/>
            <person name="Brown D.G."/>
            <person name="Burge C.B."/>
            <person name="Cerutti L."/>
            <person name="Chen H.C."/>
            <person name="Church D."/>
            <person name="Clamp M."/>
            <person name="Copley R.R."/>
            <person name="Doerks T."/>
            <person name="Eddy S.R."/>
            <person name="Eichler E.E."/>
            <person name="Furey T.S."/>
            <person name="Galagan J."/>
            <person name="Gilbert J.G."/>
            <person name="Harmon C."/>
            <person name="Hayashizaki Y."/>
            <person name="Haussler D."/>
            <person name="Hermjakob H."/>
            <person name="Hokamp K."/>
            <person name="Jang W."/>
            <person name="Johnson L.S."/>
            <person name="Jones T.A."/>
            <person name="Kasif S."/>
            <person name="Kaspryzk A."/>
            <person name="Kennedy S."/>
            <person name="Kent W.J."/>
            <person name="Kitts P."/>
            <person name="Koonin E.V."/>
            <person name="Korf I."/>
            <person name="Kulp D."/>
            <person name="Lancet D."/>
            <person name="Lowe T.M."/>
            <person name="McLysaght A."/>
            <person name="Mikkelsen T."/>
            <person name="Moran J.V."/>
            <person name="Mulder N."/>
            <person name="Pollara V.J."/>
            <person name="Ponting C.P."/>
            <person name="Schuler G."/>
            <person name="Schultz J."/>
            <person name="Slater G."/>
            <person name="Smit A.F."/>
            <person name="Stupka E."/>
            <person name="Szustakowski J."/>
            <person name="Thierry-Mieg D."/>
            <person name="Thierry-Mieg J."/>
            <person name="Wagner L."/>
            <person name="Wallis J."/>
            <person name="Wheeler R."/>
            <person name="Williams A."/>
            <person name="Wolf Y.I."/>
            <person name="Wolfe K.H."/>
            <person name="Yang S.P."/>
            <person name="Yeh R.F."/>
            <person name="Collins F."/>
            <person name="Guyer M.S."/>
            <person name="Peterson J."/>
            <person name="Felsenfeld A."/>
            <person name="Wetterstrand K.A."/>
            <person name="Patrinos A."/>
            <person name="Morgan M.J."/>
            <person name="de Jong P."/>
            <person name="Catanese J.J."/>
            <person name="Osoegawa K."/>
            <person name="Shizuya H."/>
            <person name="Choi S."/>
            <person name="Chen Y.J."/>
        </authorList>
    </citation>
    <scope>NUCLEOTIDE SEQUENCE [LARGE SCALE GENOMIC DNA]</scope>
</reference>
<gene>
    <name evidence="2" type="primary">TBPL2</name>
</gene>
<dbReference type="UCSC" id="uc059bti.1">
    <property type="organism name" value="human"/>
</dbReference>
<sequence>MYILNASNPDTAFNSNPEVKET</sequence>
<protein>
    <submittedName>
        <fullName evidence="2">TATA-box binding protein like 2</fullName>
    </submittedName>
</protein>
<dbReference type="OMA" id="XAKERSE"/>
<proteinExistence type="predicted"/>
<evidence type="ECO:0000313" key="2">
    <source>
        <dbReference type="Ensembl" id="ENSP00000451597.1"/>
    </source>
</evidence>
<dbReference type="Proteomes" id="UP000005640">
    <property type="component" value="Chromosome 14"/>
</dbReference>
<evidence type="ECO:0000256" key="1">
    <source>
        <dbReference type="SAM" id="MobiDB-lite"/>
    </source>
</evidence>
<dbReference type="OpenTargets" id="ENSG00000182521"/>
<accession>G3V454</accession>
<dbReference type="GeneTree" id="ENSGT00940000159561"/>
<dbReference type="HOGENOM" id="CLU_3426160_0_0_1"/>